<comment type="catalytic activity">
    <reaction evidence="7">
        <text>shikimate + ATP = 3-phosphoshikimate + ADP + H(+)</text>
        <dbReference type="Rhea" id="RHEA:13121"/>
        <dbReference type="ChEBI" id="CHEBI:15378"/>
        <dbReference type="ChEBI" id="CHEBI:30616"/>
        <dbReference type="ChEBI" id="CHEBI:36208"/>
        <dbReference type="ChEBI" id="CHEBI:145989"/>
        <dbReference type="ChEBI" id="CHEBI:456216"/>
        <dbReference type="EC" id="2.7.1.71"/>
    </reaction>
</comment>
<comment type="caution">
    <text evidence="7">Lacks conserved residue(s) required for the propagation of feature annotation.</text>
</comment>
<dbReference type="Proteomes" id="UP000191931">
    <property type="component" value="Unassembled WGS sequence"/>
</dbReference>
<dbReference type="RefSeq" id="WP_080801024.1">
    <property type="nucleotide sequence ID" value="NZ_LT828541.1"/>
</dbReference>
<keyword evidence="6 7" id="KW-0057">Aromatic amino acid biosynthesis</keyword>
<protein>
    <recommendedName>
        <fullName evidence="7">Shikimate kinase</fullName>
        <shortName evidence="7">SK</shortName>
        <ecNumber evidence="7">2.7.1.71</ecNumber>
    </recommendedName>
</protein>
<dbReference type="InterPro" id="IPR027417">
    <property type="entry name" value="P-loop_NTPase"/>
</dbReference>
<comment type="cofactor">
    <cofactor evidence="7">
        <name>Mg(2+)</name>
        <dbReference type="ChEBI" id="CHEBI:18420"/>
    </cofactor>
    <text evidence="7">Binds 1 Mg(2+) ion per subunit.</text>
</comment>
<dbReference type="EC" id="2.7.1.71" evidence="7"/>
<keyword evidence="5 7" id="KW-0067">ATP-binding</keyword>
<evidence type="ECO:0000256" key="1">
    <source>
        <dbReference type="ARBA" id="ARBA00022605"/>
    </source>
</evidence>
<evidence type="ECO:0000313" key="9">
    <source>
        <dbReference type="Proteomes" id="UP000191931"/>
    </source>
</evidence>
<keyword evidence="3 7" id="KW-0547">Nucleotide-binding</keyword>
<dbReference type="GO" id="GO:0009073">
    <property type="term" value="P:aromatic amino acid family biosynthetic process"/>
    <property type="evidence" value="ECO:0007669"/>
    <property type="project" value="UniProtKB-KW"/>
</dbReference>
<evidence type="ECO:0000256" key="4">
    <source>
        <dbReference type="ARBA" id="ARBA00022777"/>
    </source>
</evidence>
<dbReference type="GO" id="GO:0009423">
    <property type="term" value="P:chorismate biosynthetic process"/>
    <property type="evidence" value="ECO:0007669"/>
    <property type="project" value="UniProtKB-UniRule"/>
</dbReference>
<evidence type="ECO:0000256" key="7">
    <source>
        <dbReference type="HAMAP-Rule" id="MF_00109"/>
    </source>
</evidence>
<proteinExistence type="inferred from homology"/>
<comment type="function">
    <text evidence="7">Catalyzes the specific phosphorylation of the 3-hydroxyl group of shikimic acid using ATP as a cosubstrate.</text>
</comment>
<dbReference type="GO" id="GO:0004765">
    <property type="term" value="F:shikimate kinase activity"/>
    <property type="evidence" value="ECO:0007669"/>
    <property type="project" value="UniProtKB-UniRule"/>
</dbReference>
<dbReference type="OrthoDB" id="9806583at2"/>
<keyword evidence="7" id="KW-0479">Metal-binding</keyword>
<keyword evidence="2 7" id="KW-0808">Transferase</keyword>
<dbReference type="InterPro" id="IPR000623">
    <property type="entry name" value="Shikimate_kinase/TSH1"/>
</dbReference>
<gene>
    <name evidence="7 8" type="primary">aroK</name>
    <name evidence="8" type="ORF">MTBBW1_450011</name>
</gene>
<dbReference type="PRINTS" id="PR01100">
    <property type="entry name" value="SHIKIMTKNASE"/>
</dbReference>
<dbReference type="PANTHER" id="PTHR21087:SF16">
    <property type="entry name" value="SHIKIMATE KINASE 1, CHLOROPLASTIC"/>
    <property type="match status" value="1"/>
</dbReference>
<evidence type="ECO:0000256" key="2">
    <source>
        <dbReference type="ARBA" id="ARBA00022679"/>
    </source>
</evidence>
<feature type="binding site" evidence="7">
    <location>
        <position position="126"/>
    </location>
    <ligand>
        <name>ATP</name>
        <dbReference type="ChEBI" id="CHEBI:30616"/>
    </ligand>
</feature>
<evidence type="ECO:0000256" key="6">
    <source>
        <dbReference type="ARBA" id="ARBA00023141"/>
    </source>
</evidence>
<keyword evidence="9" id="KW-1185">Reference proteome</keyword>
<evidence type="ECO:0000256" key="5">
    <source>
        <dbReference type="ARBA" id="ARBA00022840"/>
    </source>
</evidence>
<keyword evidence="7" id="KW-0460">Magnesium</keyword>
<keyword evidence="4 7" id="KW-0418">Kinase</keyword>
<dbReference type="GO" id="GO:0005829">
    <property type="term" value="C:cytosol"/>
    <property type="evidence" value="ECO:0007669"/>
    <property type="project" value="TreeGrafter"/>
</dbReference>
<feature type="binding site" evidence="7">
    <location>
        <position position="87"/>
    </location>
    <ligand>
        <name>substrate</name>
    </ligand>
</feature>
<reference evidence="8 9" key="1">
    <citation type="submission" date="2017-03" db="EMBL/GenBank/DDBJ databases">
        <authorList>
            <person name="Afonso C.L."/>
            <person name="Miller P.J."/>
            <person name="Scott M.A."/>
            <person name="Spackman E."/>
            <person name="Goraichik I."/>
            <person name="Dimitrov K.M."/>
            <person name="Suarez D.L."/>
            <person name="Swayne D.E."/>
        </authorList>
    </citation>
    <scope>NUCLEOTIDE SEQUENCE [LARGE SCALE GENOMIC DNA]</scope>
    <source>
        <strain evidence="8">PRJEB14757</strain>
    </source>
</reference>
<dbReference type="HAMAP" id="MF_00109">
    <property type="entry name" value="Shikimate_kinase"/>
    <property type="match status" value="1"/>
</dbReference>
<dbReference type="SUPFAM" id="SSF52540">
    <property type="entry name" value="P-loop containing nucleoside triphosphate hydrolases"/>
    <property type="match status" value="1"/>
</dbReference>
<dbReference type="AlphaFoldDB" id="A0A1W1HHC0"/>
<dbReference type="STRING" id="1246637.MTBBW1_450011"/>
<dbReference type="GO" id="GO:0005524">
    <property type="term" value="F:ATP binding"/>
    <property type="evidence" value="ECO:0007669"/>
    <property type="project" value="UniProtKB-UniRule"/>
</dbReference>
<feature type="binding site" evidence="7">
    <location>
        <begin position="19"/>
        <end position="24"/>
    </location>
    <ligand>
        <name>ATP</name>
        <dbReference type="ChEBI" id="CHEBI:30616"/>
    </ligand>
</feature>
<dbReference type="InterPro" id="IPR031322">
    <property type="entry name" value="Shikimate/glucono_kinase"/>
</dbReference>
<keyword evidence="7" id="KW-0963">Cytoplasm</keyword>
<feature type="binding site" evidence="7">
    <location>
        <position position="23"/>
    </location>
    <ligand>
        <name>Mg(2+)</name>
        <dbReference type="ChEBI" id="CHEBI:18420"/>
    </ligand>
</feature>
<dbReference type="GO" id="GO:0000287">
    <property type="term" value="F:magnesium ion binding"/>
    <property type="evidence" value="ECO:0007669"/>
    <property type="project" value="UniProtKB-UniRule"/>
</dbReference>
<feature type="binding site" evidence="7">
    <location>
        <position position="65"/>
    </location>
    <ligand>
        <name>substrate</name>
    </ligand>
</feature>
<dbReference type="Gene3D" id="3.40.50.300">
    <property type="entry name" value="P-loop containing nucleotide triphosphate hydrolases"/>
    <property type="match status" value="1"/>
</dbReference>
<feature type="binding site" evidence="7">
    <location>
        <position position="41"/>
    </location>
    <ligand>
        <name>substrate</name>
    </ligand>
</feature>
<dbReference type="EMBL" id="FWEV01000287">
    <property type="protein sequence ID" value="SLM31840.1"/>
    <property type="molecule type" value="Genomic_DNA"/>
</dbReference>
<organism evidence="8 9">
    <name type="scientific">Desulfamplus magnetovallimortis</name>
    <dbReference type="NCBI Taxonomy" id="1246637"/>
    <lineage>
        <taxon>Bacteria</taxon>
        <taxon>Pseudomonadati</taxon>
        <taxon>Thermodesulfobacteriota</taxon>
        <taxon>Desulfobacteria</taxon>
        <taxon>Desulfobacterales</taxon>
        <taxon>Desulfobacteraceae</taxon>
        <taxon>Desulfamplus</taxon>
    </lineage>
</organism>
<evidence type="ECO:0000256" key="3">
    <source>
        <dbReference type="ARBA" id="ARBA00022741"/>
    </source>
</evidence>
<dbReference type="CDD" id="cd00464">
    <property type="entry name" value="SK"/>
    <property type="match status" value="1"/>
</dbReference>
<name>A0A1W1HHC0_9BACT</name>
<dbReference type="UniPathway" id="UPA00053">
    <property type="reaction ID" value="UER00088"/>
</dbReference>
<evidence type="ECO:0000313" key="8">
    <source>
        <dbReference type="EMBL" id="SLM31840.1"/>
    </source>
</evidence>
<accession>A0A1W1HHC0</accession>
<comment type="pathway">
    <text evidence="7">Metabolic intermediate biosynthesis; chorismate biosynthesis; chorismate from D-erythrose 4-phosphate and phosphoenolpyruvate: step 5/7.</text>
</comment>
<keyword evidence="1 7" id="KW-0028">Amino-acid biosynthesis</keyword>
<dbReference type="PANTHER" id="PTHR21087">
    <property type="entry name" value="SHIKIMATE KINASE"/>
    <property type="match status" value="1"/>
</dbReference>
<comment type="subunit">
    <text evidence="7">Monomer.</text>
</comment>
<comment type="subcellular location">
    <subcellularLocation>
        <location evidence="7">Cytoplasm</location>
    </subcellularLocation>
</comment>
<comment type="similarity">
    <text evidence="7">Belongs to the shikimate kinase family.</text>
</comment>
<dbReference type="Pfam" id="PF01202">
    <property type="entry name" value="SKI"/>
    <property type="match status" value="1"/>
</dbReference>
<feature type="binding site" evidence="7">
    <location>
        <position position="145"/>
    </location>
    <ligand>
        <name>substrate</name>
    </ligand>
</feature>
<sequence length="182" mass="20568">MDRDNIIDRNNIILTGFMGTGKTTVGKMLAKKMGYIFVDTDTFIEERAGQSIPDIFRNRGESEFRKLENNVAKELADKEGYVISTGGKMMLDNDNASVLGRHGRIFCLVATPEEILARVQNDPSQRPLLETQNPLERILELMEQRKKGYGQFHQIVTSNKSPEEVTQTITDLLASFSILRES</sequence>
<dbReference type="GO" id="GO:0008652">
    <property type="term" value="P:amino acid biosynthetic process"/>
    <property type="evidence" value="ECO:0007669"/>
    <property type="project" value="UniProtKB-KW"/>
</dbReference>